<feature type="region of interest" description="Disordered" evidence="1">
    <location>
        <begin position="129"/>
        <end position="153"/>
    </location>
</feature>
<dbReference type="EMBL" id="JBBXJM010000006">
    <property type="protein sequence ID" value="KAL1405906.1"/>
    <property type="molecule type" value="Genomic_DNA"/>
</dbReference>
<dbReference type="PRINTS" id="PR01217">
    <property type="entry name" value="PRICHEXTENSN"/>
</dbReference>
<gene>
    <name evidence="3" type="ORF">Q8F55_007586</name>
</gene>
<feature type="compositionally biased region" description="Pro residues" evidence="1">
    <location>
        <begin position="95"/>
        <end position="108"/>
    </location>
</feature>
<name>A0ABR3PTY9_9TREE</name>
<sequence>MPNDTPPPHSHEPLKVGSPRPEPDAVPAGLWLAGEFPPPPPLTPGRANSPTQPPKAPLHCVHEGHGSPTPPTRPPVPPIMTRSSNSSTSSRNSPTTPPYMPTPPPASLPLPDHTSAYYAPYARGETTPLLAGGVAGGHSRKDSRHAHRGQPQVHWGGDVEARAALASAREFEIVLRMRERAVGRATVRFWRTLFIALAVAAMLAIVVASVAVTNAPPPPNGPAPYPLPGPDRPA</sequence>
<evidence type="ECO:0000313" key="4">
    <source>
        <dbReference type="Proteomes" id="UP001565368"/>
    </source>
</evidence>
<feature type="compositionally biased region" description="Low complexity" evidence="1">
    <location>
        <begin position="81"/>
        <end position="94"/>
    </location>
</feature>
<evidence type="ECO:0000256" key="1">
    <source>
        <dbReference type="SAM" id="MobiDB-lite"/>
    </source>
</evidence>
<keyword evidence="4" id="KW-1185">Reference proteome</keyword>
<evidence type="ECO:0000313" key="3">
    <source>
        <dbReference type="EMBL" id="KAL1405906.1"/>
    </source>
</evidence>
<accession>A0ABR3PTY9</accession>
<evidence type="ECO:0000256" key="2">
    <source>
        <dbReference type="SAM" id="Phobius"/>
    </source>
</evidence>
<dbReference type="GeneID" id="95988629"/>
<dbReference type="Proteomes" id="UP001565368">
    <property type="component" value="Unassembled WGS sequence"/>
</dbReference>
<feature type="region of interest" description="Disordered" evidence="1">
    <location>
        <begin position="1"/>
        <end position="112"/>
    </location>
</feature>
<protein>
    <submittedName>
        <fullName evidence="3">Uncharacterized protein</fullName>
    </submittedName>
</protein>
<proteinExistence type="predicted"/>
<organism evidence="3 4">
    <name type="scientific">Vanrija albida</name>
    <dbReference type="NCBI Taxonomy" id="181172"/>
    <lineage>
        <taxon>Eukaryota</taxon>
        <taxon>Fungi</taxon>
        <taxon>Dikarya</taxon>
        <taxon>Basidiomycota</taxon>
        <taxon>Agaricomycotina</taxon>
        <taxon>Tremellomycetes</taxon>
        <taxon>Trichosporonales</taxon>
        <taxon>Trichosporonaceae</taxon>
        <taxon>Vanrija</taxon>
    </lineage>
</organism>
<keyword evidence="2" id="KW-1133">Transmembrane helix</keyword>
<reference evidence="3 4" key="1">
    <citation type="submission" date="2023-08" db="EMBL/GenBank/DDBJ databases">
        <title>Annotated Genome Sequence of Vanrija albida AlHP1.</title>
        <authorList>
            <person name="Herzog R."/>
        </authorList>
    </citation>
    <scope>NUCLEOTIDE SEQUENCE [LARGE SCALE GENOMIC DNA]</scope>
    <source>
        <strain evidence="3 4">AlHP1</strain>
    </source>
</reference>
<dbReference type="RefSeq" id="XP_069205850.1">
    <property type="nucleotide sequence ID" value="XM_069356009.1"/>
</dbReference>
<feature type="transmembrane region" description="Helical" evidence="2">
    <location>
        <begin position="193"/>
        <end position="212"/>
    </location>
</feature>
<comment type="caution">
    <text evidence="3">The sequence shown here is derived from an EMBL/GenBank/DDBJ whole genome shotgun (WGS) entry which is preliminary data.</text>
</comment>
<keyword evidence="2" id="KW-0472">Membrane</keyword>
<feature type="region of interest" description="Disordered" evidence="1">
    <location>
        <begin position="215"/>
        <end position="234"/>
    </location>
</feature>
<keyword evidence="2" id="KW-0812">Transmembrane</keyword>
<feature type="compositionally biased region" description="Pro residues" evidence="1">
    <location>
        <begin position="68"/>
        <end position="78"/>
    </location>
</feature>